<keyword evidence="3" id="KW-1185">Reference proteome</keyword>
<protein>
    <submittedName>
        <fullName evidence="2">Uncharacterized protein</fullName>
    </submittedName>
</protein>
<comment type="caution">
    <text evidence="2">The sequence shown here is derived from an EMBL/GenBank/DDBJ whole genome shotgun (WGS) entry which is preliminary data.</text>
</comment>
<reference evidence="2" key="1">
    <citation type="submission" date="2021-01" db="EMBL/GenBank/DDBJ databases">
        <title>Phytophthora aleatoria, a newly-described species from Pinus radiata is distinct from Phytophthora cactorum isolates based on comparative genomics.</title>
        <authorList>
            <person name="Mcdougal R."/>
            <person name="Panda P."/>
            <person name="Williams N."/>
            <person name="Studholme D.J."/>
        </authorList>
    </citation>
    <scope>NUCLEOTIDE SEQUENCE</scope>
    <source>
        <strain evidence="2">NZFS 4037</strain>
    </source>
</reference>
<feature type="compositionally biased region" description="Low complexity" evidence="1">
    <location>
        <begin position="181"/>
        <end position="190"/>
    </location>
</feature>
<sequence length="280" mass="31782">MARKLWTPEELWWLVQAWEEAMNAAKRVGGKKRKMSTSEFHKLIHERFVELAGGSSPRTVATIVIRKDVLQNSYEFIRSFLGNKETSGGLDWFALTTSDQRELMKTAGGKRVQPIEERVFTALEKVLKDESAATEQSDESEGEDSGNEGYSSEGDKFEKGMRQKKKEVPAPKKVDKRHLSRSSGGKASKSALEEESGELLSQKEEGHAKKKRHKPSTPKVGMKDILERQSGVLAGFLEKRADERSQEHERSRQEREADQKFWAAETAKDRALLRELFTSK</sequence>
<dbReference type="Proteomes" id="UP000709295">
    <property type="component" value="Unassembled WGS sequence"/>
</dbReference>
<feature type="compositionally biased region" description="Basic and acidic residues" evidence="1">
    <location>
        <begin position="237"/>
        <end position="259"/>
    </location>
</feature>
<feature type="compositionally biased region" description="Basic and acidic residues" evidence="1">
    <location>
        <begin position="153"/>
        <end position="173"/>
    </location>
</feature>
<evidence type="ECO:0000313" key="3">
    <source>
        <dbReference type="Proteomes" id="UP000709295"/>
    </source>
</evidence>
<feature type="compositionally biased region" description="Acidic residues" evidence="1">
    <location>
        <begin position="136"/>
        <end position="146"/>
    </location>
</feature>
<organism evidence="2 3">
    <name type="scientific">Phytophthora aleatoria</name>
    <dbReference type="NCBI Taxonomy" id="2496075"/>
    <lineage>
        <taxon>Eukaryota</taxon>
        <taxon>Sar</taxon>
        <taxon>Stramenopiles</taxon>
        <taxon>Oomycota</taxon>
        <taxon>Peronosporomycetes</taxon>
        <taxon>Peronosporales</taxon>
        <taxon>Peronosporaceae</taxon>
        <taxon>Phytophthora</taxon>
    </lineage>
</organism>
<feature type="region of interest" description="Disordered" evidence="1">
    <location>
        <begin position="128"/>
        <end position="260"/>
    </location>
</feature>
<name>A0A8J5M4K4_9STRA</name>
<accession>A0A8J5M4K4</accession>
<gene>
    <name evidence="2" type="ORF">JG688_00008014</name>
</gene>
<evidence type="ECO:0000256" key="1">
    <source>
        <dbReference type="SAM" id="MobiDB-lite"/>
    </source>
</evidence>
<proteinExistence type="predicted"/>
<dbReference type="EMBL" id="JAENGY010000407">
    <property type="protein sequence ID" value="KAG6963740.1"/>
    <property type="molecule type" value="Genomic_DNA"/>
</dbReference>
<dbReference type="AlphaFoldDB" id="A0A8J5M4K4"/>
<evidence type="ECO:0000313" key="2">
    <source>
        <dbReference type="EMBL" id="KAG6963740.1"/>
    </source>
</evidence>